<name>A0AAV2HUN0_LYMST</name>
<feature type="compositionally biased region" description="Low complexity" evidence="1">
    <location>
        <begin position="67"/>
        <end position="83"/>
    </location>
</feature>
<organism evidence="2 3">
    <name type="scientific">Lymnaea stagnalis</name>
    <name type="common">Great pond snail</name>
    <name type="synonym">Helix stagnalis</name>
    <dbReference type="NCBI Taxonomy" id="6523"/>
    <lineage>
        <taxon>Eukaryota</taxon>
        <taxon>Metazoa</taxon>
        <taxon>Spiralia</taxon>
        <taxon>Lophotrochozoa</taxon>
        <taxon>Mollusca</taxon>
        <taxon>Gastropoda</taxon>
        <taxon>Heterobranchia</taxon>
        <taxon>Euthyneura</taxon>
        <taxon>Panpulmonata</taxon>
        <taxon>Hygrophila</taxon>
        <taxon>Lymnaeoidea</taxon>
        <taxon>Lymnaeidae</taxon>
        <taxon>Lymnaea</taxon>
    </lineage>
</organism>
<feature type="compositionally biased region" description="Polar residues" evidence="1">
    <location>
        <begin position="28"/>
        <end position="38"/>
    </location>
</feature>
<sequence length="154" mass="16402">KGAVPITSPPSSTAKDIKGFKGELADLINSSTTSNVNTPKKRRRSPSESEQFSEKHPKTSPSQNGISPKRYPSSSRTSSVSPRCINGVSPVGKSHLRNGFTHSSPSTKGLCETDKEAAKKLKALNKCLKNLSPTCGFHFPVLEESHPSAVSSIA</sequence>
<protein>
    <submittedName>
        <fullName evidence="2">Uncharacterized protein</fullName>
    </submittedName>
</protein>
<evidence type="ECO:0000313" key="2">
    <source>
        <dbReference type="EMBL" id="CAL1536381.1"/>
    </source>
</evidence>
<comment type="caution">
    <text evidence="2">The sequence shown here is derived from an EMBL/GenBank/DDBJ whole genome shotgun (WGS) entry which is preliminary data.</text>
</comment>
<dbReference type="AlphaFoldDB" id="A0AAV2HUN0"/>
<evidence type="ECO:0000256" key="1">
    <source>
        <dbReference type="SAM" id="MobiDB-lite"/>
    </source>
</evidence>
<accession>A0AAV2HUN0</accession>
<feature type="region of interest" description="Disordered" evidence="1">
    <location>
        <begin position="25"/>
        <end position="110"/>
    </location>
</feature>
<proteinExistence type="predicted"/>
<dbReference type="EMBL" id="CAXITT010000228">
    <property type="protein sequence ID" value="CAL1536381.1"/>
    <property type="molecule type" value="Genomic_DNA"/>
</dbReference>
<evidence type="ECO:0000313" key="3">
    <source>
        <dbReference type="Proteomes" id="UP001497497"/>
    </source>
</evidence>
<feature type="non-terminal residue" evidence="2">
    <location>
        <position position="1"/>
    </location>
</feature>
<reference evidence="2 3" key="1">
    <citation type="submission" date="2024-04" db="EMBL/GenBank/DDBJ databases">
        <authorList>
            <consortium name="Genoscope - CEA"/>
            <person name="William W."/>
        </authorList>
    </citation>
    <scope>NUCLEOTIDE SEQUENCE [LARGE SCALE GENOMIC DNA]</scope>
</reference>
<gene>
    <name evidence="2" type="ORF">GSLYS_00010294001</name>
</gene>
<feature type="non-terminal residue" evidence="2">
    <location>
        <position position="154"/>
    </location>
</feature>
<dbReference type="Proteomes" id="UP001497497">
    <property type="component" value="Unassembled WGS sequence"/>
</dbReference>
<keyword evidence="3" id="KW-1185">Reference proteome</keyword>